<reference evidence="2" key="1">
    <citation type="journal article" date="2019" name="Int. J. Syst. Evol. Microbiol.">
        <title>The Global Catalogue of Microorganisms (GCM) 10K type strain sequencing project: providing services to taxonomists for standard genome sequencing and annotation.</title>
        <authorList>
            <consortium name="The Broad Institute Genomics Platform"/>
            <consortium name="The Broad Institute Genome Sequencing Center for Infectious Disease"/>
            <person name="Wu L."/>
            <person name="Ma J."/>
        </authorList>
    </citation>
    <scope>NUCLEOTIDE SEQUENCE [LARGE SCALE GENOMIC DNA]</scope>
    <source>
        <strain evidence="2">CECT 7184</strain>
    </source>
</reference>
<evidence type="ECO:0000313" key="2">
    <source>
        <dbReference type="Proteomes" id="UP001242368"/>
    </source>
</evidence>
<comment type="caution">
    <text evidence="1">The sequence shown here is derived from an EMBL/GenBank/DDBJ whole genome shotgun (WGS) entry which is preliminary data.</text>
</comment>
<organism evidence="1 2">
    <name type="scientific">Paenimyroides ceti</name>
    <dbReference type="NCBI Taxonomy" id="395087"/>
    <lineage>
        <taxon>Bacteria</taxon>
        <taxon>Pseudomonadati</taxon>
        <taxon>Bacteroidota</taxon>
        <taxon>Flavobacteriia</taxon>
        <taxon>Flavobacteriales</taxon>
        <taxon>Flavobacteriaceae</taxon>
        <taxon>Paenimyroides</taxon>
    </lineage>
</organism>
<dbReference type="EMBL" id="JAUFQU010000001">
    <property type="protein sequence ID" value="MDN3706294.1"/>
    <property type="molecule type" value="Genomic_DNA"/>
</dbReference>
<dbReference type="RefSeq" id="WP_290362375.1">
    <property type="nucleotide sequence ID" value="NZ_JAUFQU010000001.1"/>
</dbReference>
<proteinExistence type="predicted"/>
<accession>A0ABT8CP63</accession>
<keyword evidence="2" id="KW-1185">Reference proteome</keyword>
<sequence length="44" mass="5223">MNSAFNRISEWIPKAEKLIQESFLTKELQADYIKSINRQLNKLL</sequence>
<gene>
    <name evidence="1" type="ORF">QW060_04040</name>
</gene>
<evidence type="ECO:0000313" key="1">
    <source>
        <dbReference type="EMBL" id="MDN3706294.1"/>
    </source>
</evidence>
<dbReference type="Proteomes" id="UP001242368">
    <property type="component" value="Unassembled WGS sequence"/>
</dbReference>
<protein>
    <submittedName>
        <fullName evidence="1">Uncharacterized protein</fullName>
    </submittedName>
</protein>
<name>A0ABT8CP63_9FLAO</name>